<evidence type="ECO:0000313" key="1">
    <source>
        <dbReference type="EMBL" id="MBB5337103.1"/>
    </source>
</evidence>
<comment type="caution">
    <text evidence="1">The sequence shown here is derived from an EMBL/GenBank/DDBJ whole genome shotgun (WGS) entry which is preliminary data.</text>
</comment>
<dbReference type="InterPro" id="IPR023476">
    <property type="entry name" value="Pep_tRNA_hydro_II_dom_sf"/>
</dbReference>
<dbReference type="AlphaFoldDB" id="A0A840UW36"/>
<dbReference type="RefSeq" id="WP_183862645.1">
    <property type="nucleotide sequence ID" value="NZ_JACHFH010000034.1"/>
</dbReference>
<dbReference type="Pfam" id="PF09391">
    <property type="entry name" value="DUF2000"/>
    <property type="match status" value="1"/>
</dbReference>
<keyword evidence="2" id="KW-1185">Reference proteome</keyword>
<dbReference type="PIRSF" id="PIRSF033736">
    <property type="entry name" value="UCP033763"/>
    <property type="match status" value="1"/>
</dbReference>
<organism evidence="1 2">
    <name type="scientific">Pectinatus brassicae</name>
    <dbReference type="NCBI Taxonomy" id="862415"/>
    <lineage>
        <taxon>Bacteria</taxon>
        <taxon>Bacillati</taxon>
        <taxon>Bacillota</taxon>
        <taxon>Negativicutes</taxon>
        <taxon>Selenomonadales</taxon>
        <taxon>Selenomonadaceae</taxon>
        <taxon>Pectinatus</taxon>
    </lineage>
</organism>
<protein>
    <recommendedName>
        <fullName evidence="3">DUF2000 domain-containing protein</fullName>
    </recommendedName>
</protein>
<dbReference type="SUPFAM" id="SSF102462">
    <property type="entry name" value="Peptidyl-tRNA hydrolase II"/>
    <property type="match status" value="1"/>
</dbReference>
<name>A0A840UW36_9FIRM</name>
<dbReference type="Gene3D" id="3.40.1490.10">
    <property type="entry name" value="Bit1"/>
    <property type="match status" value="1"/>
</dbReference>
<sequence>MTEYNEKCVAVIDSSLPTGIIANTSAILGITLGKYIDKIIGPDVIDASGKTHLGIITIPVPILRGDNEILKNLRERLYSDEFADLITIDFSDIAQSCNIYADYITKAASTKEDNHHYFGIAIFGNKKKINKLTGFMPLLR</sequence>
<evidence type="ECO:0008006" key="3">
    <source>
        <dbReference type="Google" id="ProtNLM"/>
    </source>
</evidence>
<dbReference type="InterPro" id="IPR017021">
    <property type="entry name" value="UCP033763"/>
</dbReference>
<evidence type="ECO:0000313" key="2">
    <source>
        <dbReference type="Proteomes" id="UP000559117"/>
    </source>
</evidence>
<dbReference type="Proteomes" id="UP000559117">
    <property type="component" value="Unassembled WGS sequence"/>
</dbReference>
<dbReference type="InterPro" id="IPR018988">
    <property type="entry name" value="DUF2000"/>
</dbReference>
<proteinExistence type="predicted"/>
<gene>
    <name evidence="1" type="ORF">HNR32_002260</name>
</gene>
<dbReference type="EMBL" id="JACHFH010000034">
    <property type="protein sequence ID" value="MBB5337103.1"/>
    <property type="molecule type" value="Genomic_DNA"/>
</dbReference>
<reference evidence="1 2" key="1">
    <citation type="submission" date="2020-08" db="EMBL/GenBank/DDBJ databases">
        <title>Genomic Encyclopedia of Type Strains, Phase IV (KMG-IV): sequencing the most valuable type-strain genomes for metagenomic binning, comparative biology and taxonomic classification.</title>
        <authorList>
            <person name="Goeker M."/>
        </authorList>
    </citation>
    <scope>NUCLEOTIDE SEQUENCE [LARGE SCALE GENOMIC DNA]</scope>
    <source>
        <strain evidence="1 2">DSM 24661</strain>
    </source>
</reference>
<accession>A0A840UW36</accession>